<dbReference type="PANTHER" id="PTHR43401">
    <property type="entry name" value="L-THREONINE 3-DEHYDROGENASE"/>
    <property type="match status" value="1"/>
</dbReference>
<evidence type="ECO:0000259" key="5">
    <source>
        <dbReference type="SMART" id="SM00829"/>
    </source>
</evidence>
<dbReference type="PANTHER" id="PTHR43401:SF2">
    <property type="entry name" value="L-THREONINE 3-DEHYDROGENASE"/>
    <property type="match status" value="1"/>
</dbReference>
<comment type="cofactor">
    <cofactor evidence="4">
        <name>Zn(2+)</name>
        <dbReference type="ChEBI" id="CHEBI:29105"/>
    </cofactor>
</comment>
<dbReference type="Pfam" id="PF08240">
    <property type="entry name" value="ADH_N"/>
    <property type="match status" value="1"/>
</dbReference>
<comment type="similarity">
    <text evidence="4">Belongs to the zinc-containing alcohol dehydrogenase family.</text>
</comment>
<dbReference type="AlphaFoldDB" id="D1CDP3"/>
<reference evidence="7" key="1">
    <citation type="journal article" date="2010" name="Stand. Genomic Sci.">
        <title>Complete genome sequence of 'Thermobaculum terrenum' type strain (YNP1).</title>
        <authorList>
            <person name="Kiss H."/>
            <person name="Cleland D."/>
            <person name="Lapidus A."/>
            <person name="Lucas S."/>
            <person name="Glavina Del Rio T."/>
            <person name="Nolan M."/>
            <person name="Tice H."/>
            <person name="Han C."/>
            <person name="Goodwin L."/>
            <person name="Pitluck S."/>
            <person name="Liolios K."/>
            <person name="Ivanova N."/>
            <person name="Mavromatis K."/>
            <person name="Ovchinnikova G."/>
            <person name="Pati A."/>
            <person name="Chen A."/>
            <person name="Palaniappan K."/>
            <person name="Land M."/>
            <person name="Hauser L."/>
            <person name="Chang Y."/>
            <person name="Jeffries C."/>
            <person name="Lu M."/>
            <person name="Brettin T."/>
            <person name="Detter J."/>
            <person name="Goker M."/>
            <person name="Tindall B."/>
            <person name="Beck B."/>
            <person name="McDermott T."/>
            <person name="Woyke T."/>
            <person name="Bristow J."/>
            <person name="Eisen J."/>
            <person name="Markowitz V."/>
            <person name="Hugenholtz P."/>
            <person name="Kyrpides N."/>
            <person name="Klenk H."/>
            <person name="Cheng J."/>
        </authorList>
    </citation>
    <scope>NUCLEOTIDE SEQUENCE [LARGE SCALE GENOMIC DNA]</scope>
    <source>
        <strain evidence="7">ATCC BAA-798 / YNP1</strain>
    </source>
</reference>
<accession>D1CDP3</accession>
<dbReference type="PROSITE" id="PS00059">
    <property type="entry name" value="ADH_ZINC"/>
    <property type="match status" value="1"/>
</dbReference>
<dbReference type="InterPro" id="IPR013154">
    <property type="entry name" value="ADH-like_N"/>
</dbReference>
<evidence type="ECO:0000313" key="6">
    <source>
        <dbReference type="EMBL" id="ACZ41049.1"/>
    </source>
</evidence>
<dbReference type="Proteomes" id="UP000000323">
    <property type="component" value="Chromosome 1"/>
</dbReference>
<evidence type="ECO:0000256" key="1">
    <source>
        <dbReference type="ARBA" id="ARBA00022723"/>
    </source>
</evidence>
<name>D1CDP3_THET1</name>
<dbReference type="GO" id="GO:0016491">
    <property type="term" value="F:oxidoreductase activity"/>
    <property type="evidence" value="ECO:0007669"/>
    <property type="project" value="UniProtKB-KW"/>
</dbReference>
<gene>
    <name evidence="6" type="ordered locus">Tter_0127</name>
</gene>
<dbReference type="STRING" id="525904.Tter_0127"/>
<dbReference type="InterPro" id="IPR013149">
    <property type="entry name" value="ADH-like_C"/>
</dbReference>
<dbReference type="InterPro" id="IPR050129">
    <property type="entry name" value="Zn_alcohol_dh"/>
</dbReference>
<dbReference type="eggNOG" id="COG1063">
    <property type="taxonomic scope" value="Bacteria"/>
</dbReference>
<dbReference type="OrthoDB" id="9777057at2"/>
<proteinExistence type="inferred from homology"/>
<dbReference type="InterPro" id="IPR011032">
    <property type="entry name" value="GroES-like_sf"/>
</dbReference>
<evidence type="ECO:0000256" key="3">
    <source>
        <dbReference type="ARBA" id="ARBA00023002"/>
    </source>
</evidence>
<protein>
    <submittedName>
        <fullName evidence="6">Alcohol dehydrogenase GroES domain protein</fullName>
    </submittedName>
</protein>
<keyword evidence="1 4" id="KW-0479">Metal-binding</keyword>
<dbReference type="InterPro" id="IPR036291">
    <property type="entry name" value="NAD(P)-bd_dom_sf"/>
</dbReference>
<dbReference type="HOGENOM" id="CLU_026673_11_2_0"/>
<dbReference type="GO" id="GO:0008270">
    <property type="term" value="F:zinc ion binding"/>
    <property type="evidence" value="ECO:0007669"/>
    <property type="project" value="InterPro"/>
</dbReference>
<keyword evidence="2 4" id="KW-0862">Zinc</keyword>
<dbReference type="SUPFAM" id="SSF50129">
    <property type="entry name" value="GroES-like"/>
    <property type="match status" value="1"/>
</dbReference>
<dbReference type="InterPro" id="IPR020843">
    <property type="entry name" value="ER"/>
</dbReference>
<dbReference type="EMBL" id="CP001825">
    <property type="protein sequence ID" value="ACZ41049.1"/>
    <property type="molecule type" value="Genomic_DNA"/>
</dbReference>
<feature type="domain" description="Enoyl reductase (ER)" evidence="5">
    <location>
        <begin position="8"/>
        <end position="342"/>
    </location>
</feature>
<evidence type="ECO:0000313" key="7">
    <source>
        <dbReference type="Proteomes" id="UP000000323"/>
    </source>
</evidence>
<dbReference type="RefSeq" id="WP_012874084.1">
    <property type="nucleotide sequence ID" value="NC_013525.1"/>
</dbReference>
<evidence type="ECO:0000256" key="2">
    <source>
        <dbReference type="ARBA" id="ARBA00022833"/>
    </source>
</evidence>
<keyword evidence="3" id="KW-0560">Oxidoreductase</keyword>
<keyword evidence="7" id="KW-1185">Reference proteome</keyword>
<dbReference type="KEGG" id="ttr:Tter_0127"/>
<dbReference type="Pfam" id="PF00107">
    <property type="entry name" value="ADH_zinc_N"/>
    <property type="match status" value="1"/>
</dbReference>
<sequence>MRGVVLPGNRTVDLREFPTPQPGYGQVLVRMKASGICGSDIRAIYREWLGTGPEAYKGCIAGHEPCGIVEEVGPGVEHFSPGDRVVVYHIVGCGVCKDCRAGWMINCKAPYPYRAAYGWQRDGGHADFLLAEQRTLIKLPDNLTFVDGALAACGLGTGYQAILRAGVSGRDRVAVVGLGPVGLGILMLARASGAEVIGIDVIPERLEMAQKIGAEHTFLSGDNTAERIMDLTKGEGVEVVIDASGNPLGRHLCLEIAGEWGRVVFVGEGNTVSFEPSPLLIHKQLTLMGSWVCGLVQMEELLGFLSRKELHPEQIVTHKFPLEDADEAYRLFDSGKSGKVVITWD</sequence>
<evidence type="ECO:0000256" key="4">
    <source>
        <dbReference type="RuleBase" id="RU361277"/>
    </source>
</evidence>
<dbReference type="SUPFAM" id="SSF51735">
    <property type="entry name" value="NAD(P)-binding Rossmann-fold domains"/>
    <property type="match status" value="1"/>
</dbReference>
<dbReference type="InterPro" id="IPR002328">
    <property type="entry name" value="ADH_Zn_CS"/>
</dbReference>
<dbReference type="SMART" id="SM00829">
    <property type="entry name" value="PKS_ER"/>
    <property type="match status" value="1"/>
</dbReference>
<dbReference type="Gene3D" id="3.90.180.10">
    <property type="entry name" value="Medium-chain alcohol dehydrogenases, catalytic domain"/>
    <property type="match status" value="1"/>
</dbReference>
<dbReference type="CDD" id="cd08239">
    <property type="entry name" value="THR_DH_like"/>
    <property type="match status" value="1"/>
</dbReference>
<organism evidence="6 7">
    <name type="scientific">Thermobaculum terrenum (strain ATCC BAA-798 / CCMEE 7001 / YNP1)</name>
    <dbReference type="NCBI Taxonomy" id="525904"/>
    <lineage>
        <taxon>Bacteria</taxon>
        <taxon>Bacillati</taxon>
        <taxon>Chloroflexota</taxon>
        <taxon>Chloroflexia</taxon>
        <taxon>Candidatus Thermobaculales</taxon>
        <taxon>Candidatus Thermobaculaceae</taxon>
        <taxon>Thermobaculum</taxon>
    </lineage>
</organism>